<accession>A0ABT0X569</accession>
<evidence type="ECO:0000256" key="1">
    <source>
        <dbReference type="SAM" id="MobiDB-lite"/>
    </source>
</evidence>
<keyword evidence="3" id="KW-1185">Reference proteome</keyword>
<dbReference type="RefSeq" id="WP_251412846.1">
    <property type="nucleotide sequence ID" value="NZ_JAMQGM010000021.1"/>
</dbReference>
<comment type="caution">
    <text evidence="2">The sequence shown here is derived from an EMBL/GenBank/DDBJ whole genome shotgun (WGS) entry which is preliminary data.</text>
</comment>
<protein>
    <submittedName>
        <fullName evidence="2">Uncharacterized protein</fullName>
    </submittedName>
</protein>
<dbReference type="SUPFAM" id="SSF50475">
    <property type="entry name" value="FMN-binding split barrel"/>
    <property type="match status" value="1"/>
</dbReference>
<evidence type="ECO:0000313" key="3">
    <source>
        <dbReference type="Proteomes" id="UP001167160"/>
    </source>
</evidence>
<reference evidence="2" key="1">
    <citation type="journal article" date="2023" name="Int. J. Syst. Evol. Microbiol.">
        <title>Streptomyces meridianus sp. nov. isolated from brackish water of the Tagus estuary in Alcochete, Portugal.</title>
        <authorList>
            <person name="Santos J.D.N."/>
            <person name="Klimek D."/>
            <person name="Calusinska M."/>
            <person name="Lobo Da Cunha A."/>
            <person name="Catita J."/>
            <person name="Goncalves H."/>
            <person name="Gonzalez I."/>
            <person name="Reyes F."/>
            <person name="Lage O.M."/>
        </authorList>
    </citation>
    <scope>NUCLEOTIDE SEQUENCE</scope>
    <source>
        <strain evidence="2">MTZ3.1</strain>
    </source>
</reference>
<gene>
    <name evidence="2" type="ORF">M1E25_10010</name>
</gene>
<feature type="region of interest" description="Disordered" evidence="1">
    <location>
        <begin position="81"/>
        <end position="107"/>
    </location>
</feature>
<organism evidence="2 3">
    <name type="scientific">Streptomyces meridianus</name>
    <dbReference type="NCBI Taxonomy" id="2938945"/>
    <lineage>
        <taxon>Bacteria</taxon>
        <taxon>Bacillati</taxon>
        <taxon>Actinomycetota</taxon>
        <taxon>Actinomycetes</taxon>
        <taxon>Kitasatosporales</taxon>
        <taxon>Streptomycetaceae</taxon>
        <taxon>Streptomyces</taxon>
    </lineage>
</organism>
<proteinExistence type="predicted"/>
<name>A0ABT0X569_9ACTN</name>
<dbReference type="EMBL" id="JAMQGM010000021">
    <property type="protein sequence ID" value="MCM2577686.1"/>
    <property type="molecule type" value="Genomic_DNA"/>
</dbReference>
<dbReference type="Proteomes" id="UP001167160">
    <property type="component" value="Unassembled WGS sequence"/>
</dbReference>
<sequence length="107" mass="12319">MWFDFAEGRLWFHTPLRSPNPFLNAIEQGREIAAMISTFDPPEDIRQVRTTGPGRLEPTDPDRVRAIYRRYVADWDTTWEGQPSPIRGLQGQAEYRWSEGTGETPGP</sequence>
<evidence type="ECO:0000313" key="2">
    <source>
        <dbReference type="EMBL" id="MCM2577686.1"/>
    </source>
</evidence>